<evidence type="ECO:0000256" key="1">
    <source>
        <dbReference type="SAM" id="MobiDB-lite"/>
    </source>
</evidence>
<evidence type="ECO:0000313" key="5">
    <source>
        <dbReference type="Proteomes" id="UP000237718"/>
    </source>
</evidence>
<organism evidence="4 5">
    <name type="scientific">Tritonibacter scottomollicae</name>
    <name type="common">Epibacterium scottomollicae</name>
    <dbReference type="NCBI Taxonomy" id="483013"/>
    <lineage>
        <taxon>Bacteria</taxon>
        <taxon>Pseudomonadati</taxon>
        <taxon>Pseudomonadota</taxon>
        <taxon>Alphaproteobacteria</taxon>
        <taxon>Rhodobacterales</taxon>
        <taxon>Paracoccaceae</taxon>
        <taxon>Tritonibacter</taxon>
    </lineage>
</organism>
<name>A0A2T1AKE0_TRISK</name>
<evidence type="ECO:0000259" key="3">
    <source>
        <dbReference type="Pfam" id="PF13021"/>
    </source>
</evidence>
<dbReference type="InterPro" id="IPR024976">
    <property type="entry name" value="DUF3885"/>
</dbReference>
<dbReference type="RefSeq" id="WP_243394957.1">
    <property type="nucleotide sequence ID" value="NZ_PVUF01000003.1"/>
</dbReference>
<dbReference type="AlphaFoldDB" id="A0A2T1AKE0"/>
<feature type="compositionally biased region" description="Basic and acidic residues" evidence="1">
    <location>
        <begin position="245"/>
        <end position="257"/>
    </location>
</feature>
<dbReference type="EMBL" id="PVUF01000003">
    <property type="protein sequence ID" value="PRZ49007.1"/>
    <property type="molecule type" value="Genomic_DNA"/>
</dbReference>
<keyword evidence="2" id="KW-0472">Membrane</keyword>
<evidence type="ECO:0000313" key="4">
    <source>
        <dbReference type="EMBL" id="PRZ49007.1"/>
    </source>
</evidence>
<feature type="transmembrane region" description="Helical" evidence="2">
    <location>
        <begin position="164"/>
        <end position="182"/>
    </location>
</feature>
<gene>
    <name evidence="4" type="ORF">CLV89_103322</name>
</gene>
<protein>
    <recommendedName>
        <fullName evidence="3">DUF3885 domain-containing protein</fullName>
    </recommendedName>
</protein>
<comment type="caution">
    <text evidence="4">The sequence shown here is derived from an EMBL/GenBank/DDBJ whole genome shotgun (WGS) entry which is preliminary data.</text>
</comment>
<proteinExistence type="predicted"/>
<sequence length="267" mass="30305">MAKAIPSTDNILGSFAPVFPCTDFSHNRFRDWDHCLRFELGGDDVSDSLCLRRFIQAFERADAVASWLFRDTEELWLLSSDYGDEKPRKKRLKPYKKTTLRPSDFQYLGKVFQEDSDDFTGDIYRHWDATILKERWQLREVLWLTLGAEMGGGGRACPQIFMSWILRGGGFFTLMMIAAWMLPPLRKGRWCRSTKSITTGCRHFGSMKCALPLRAEGALPPVGHAPAGPVLRLGPAPRAPKGRARRESLRTQVEAKPRWPAPSLCTA</sequence>
<dbReference type="Proteomes" id="UP000237718">
    <property type="component" value="Unassembled WGS sequence"/>
</dbReference>
<keyword evidence="2" id="KW-1133">Transmembrane helix</keyword>
<feature type="region of interest" description="Disordered" evidence="1">
    <location>
        <begin position="230"/>
        <end position="267"/>
    </location>
</feature>
<dbReference type="Pfam" id="PF13021">
    <property type="entry name" value="DUF3885"/>
    <property type="match status" value="1"/>
</dbReference>
<reference evidence="4 5" key="1">
    <citation type="submission" date="2018-03" db="EMBL/GenBank/DDBJ databases">
        <title>Genomic Encyclopedia of Archaeal and Bacterial Type Strains, Phase II (KMG-II): from individual species to whole genera.</title>
        <authorList>
            <person name="Goeker M."/>
        </authorList>
    </citation>
    <scope>NUCLEOTIDE SEQUENCE [LARGE SCALE GENOMIC DNA]</scope>
    <source>
        <strain evidence="4 5">DSM 25328</strain>
    </source>
</reference>
<feature type="domain" description="DUF3885" evidence="3">
    <location>
        <begin position="19"/>
        <end position="150"/>
    </location>
</feature>
<keyword evidence="2" id="KW-0812">Transmembrane</keyword>
<evidence type="ECO:0000256" key="2">
    <source>
        <dbReference type="SAM" id="Phobius"/>
    </source>
</evidence>
<accession>A0A2T1AKE0</accession>